<dbReference type="EMBL" id="CAACVJ010000030">
    <property type="protein sequence ID" value="VEP11897.1"/>
    <property type="molecule type" value="Genomic_DNA"/>
</dbReference>
<name>A0A563VKM6_9CYAN</name>
<evidence type="ECO:0000313" key="2">
    <source>
        <dbReference type="Proteomes" id="UP000320055"/>
    </source>
</evidence>
<gene>
    <name evidence="1" type="ORF">H1P_1250001</name>
</gene>
<dbReference type="Proteomes" id="UP000320055">
    <property type="component" value="Unassembled WGS sequence"/>
</dbReference>
<protein>
    <submittedName>
        <fullName evidence="1">Uncharacterized protein</fullName>
    </submittedName>
</protein>
<proteinExistence type="predicted"/>
<keyword evidence="2" id="KW-1185">Reference proteome</keyword>
<sequence>MLKGQKTFYSEYLKELEAKDNFPPAFSTGFMGEGLAPRALLQFFSYNWGRSPFLASHYYTLRFMANLGLKHTEHSNCKYFRKLQKHGEFIPTPTAIVYYHFLDEAFHTTTSRFMARELYRDFSQPTAYEKFVANLAFYKLQERIWNGLSAVVPDRHRPDDYSVMSFLYKILQSDTFGMSTKDALFWMKQCLCQEHQGFHQNLQFHQSLLQEFRRTFNSLEYLWFVNREMKPMVSGGNIERAIKGNIKTLQQFSQLVAA</sequence>
<dbReference type="AlphaFoldDB" id="A0A563VKM6"/>
<reference evidence="1 2" key="1">
    <citation type="submission" date="2019-01" db="EMBL/GenBank/DDBJ databases">
        <authorList>
            <person name="Brito A."/>
        </authorList>
    </citation>
    <scope>NUCLEOTIDE SEQUENCE [LARGE SCALE GENOMIC DNA]</scope>
    <source>
        <strain evidence="1">1</strain>
    </source>
</reference>
<organism evidence="1 2">
    <name type="scientific">Hyella patelloides LEGE 07179</name>
    <dbReference type="NCBI Taxonomy" id="945734"/>
    <lineage>
        <taxon>Bacteria</taxon>
        <taxon>Bacillati</taxon>
        <taxon>Cyanobacteriota</taxon>
        <taxon>Cyanophyceae</taxon>
        <taxon>Pleurocapsales</taxon>
        <taxon>Hyellaceae</taxon>
        <taxon>Hyella</taxon>
    </lineage>
</organism>
<accession>A0A563VKM6</accession>
<evidence type="ECO:0000313" key="1">
    <source>
        <dbReference type="EMBL" id="VEP11897.1"/>
    </source>
</evidence>